<dbReference type="Gramene" id="Jr16_09080_p1">
    <property type="protein sequence ID" value="cds.Jr16_09080_p1"/>
    <property type="gene ID" value="Jr16_09080"/>
</dbReference>
<dbReference type="EMBL" id="LIHL02000016">
    <property type="protein sequence ID" value="KAF5443053.1"/>
    <property type="molecule type" value="Genomic_DNA"/>
</dbReference>
<feature type="domain" description="Retrotransposon Copia-like N-terminal" evidence="1">
    <location>
        <begin position="27"/>
        <end position="66"/>
    </location>
</feature>
<gene>
    <name evidence="2" type="ORF">F2P56_035646</name>
</gene>
<accession>A0A833TP16</accession>
<name>A0A833TP16_JUGRE</name>
<dbReference type="PANTHER" id="PTHR37610">
    <property type="entry name" value="CCHC-TYPE DOMAIN-CONTAINING PROTEIN"/>
    <property type="match status" value="1"/>
</dbReference>
<reference evidence="2" key="2">
    <citation type="submission" date="2020-03" db="EMBL/GenBank/DDBJ databases">
        <title>Walnut 2.0.</title>
        <authorList>
            <person name="Marrano A."/>
            <person name="Britton M."/>
            <person name="Zimin A.V."/>
            <person name="Zaini P.A."/>
            <person name="Workman R."/>
            <person name="Puiu D."/>
            <person name="Bianco L."/>
            <person name="Allen B.J."/>
            <person name="Troggio M."/>
            <person name="Leslie C.A."/>
            <person name="Timp W."/>
            <person name="Dendekar A."/>
            <person name="Salzberg S.L."/>
            <person name="Neale D.B."/>
        </authorList>
    </citation>
    <scope>NUCLEOTIDE SEQUENCE</scope>
    <source>
        <tissue evidence="2">Leaves</tissue>
    </source>
</reference>
<evidence type="ECO:0000313" key="3">
    <source>
        <dbReference type="Proteomes" id="UP000619265"/>
    </source>
</evidence>
<evidence type="ECO:0000259" key="1">
    <source>
        <dbReference type="Pfam" id="PF14244"/>
    </source>
</evidence>
<dbReference type="InterPro" id="IPR029472">
    <property type="entry name" value="Copia-like_N"/>
</dbReference>
<protein>
    <recommendedName>
        <fullName evidence="1">Retrotransposon Copia-like N-terminal domain-containing protein</fullName>
    </recommendedName>
</protein>
<evidence type="ECO:0000313" key="2">
    <source>
        <dbReference type="EMBL" id="KAF5443053.1"/>
    </source>
</evidence>
<proteinExistence type="predicted"/>
<dbReference type="Pfam" id="PF14244">
    <property type="entry name" value="Retrotran_gag_3"/>
    <property type="match status" value="1"/>
</dbReference>
<dbReference type="AlphaFoldDB" id="A0A833TP16"/>
<dbReference type="PANTHER" id="PTHR37610:SF97">
    <property type="entry name" value="RETROTRANSPOSON GAG DOMAIN-CONTAINING PROTEIN"/>
    <property type="match status" value="1"/>
</dbReference>
<sequence>MTTSAFVSLNIEDSSSYHLQNGDLLDFVLVSNLLTGDNYNSWCISIEMELKAKNKIGFINGVITQPIESNPLYDVWERGKMQQHGFVMDSEFGVQRYWENNCLCENDKRNMGRVAESVLSRQWAKKFSITEGTFIFIPRSNFGEYLL</sequence>
<comment type="caution">
    <text evidence="2">The sequence shown here is derived from an EMBL/GenBank/DDBJ whole genome shotgun (WGS) entry which is preliminary data.</text>
</comment>
<reference evidence="2" key="1">
    <citation type="submission" date="2015-10" db="EMBL/GenBank/DDBJ databases">
        <authorList>
            <person name="Martinez-Garcia P.J."/>
            <person name="Crepeau M.W."/>
            <person name="Puiu D."/>
            <person name="Gonzalez-Ibeas D."/>
            <person name="Whalen J."/>
            <person name="Stevens K."/>
            <person name="Paul R."/>
            <person name="Butterfield T."/>
            <person name="Britton M."/>
            <person name="Reagan R."/>
            <person name="Chakraborty S."/>
            <person name="Walawage S.L."/>
            <person name="Vasquez-Gross H.A."/>
            <person name="Cardeno C."/>
            <person name="Famula R."/>
            <person name="Pratt K."/>
            <person name="Kuruganti S."/>
            <person name="Aradhya M.K."/>
            <person name="Leslie C.A."/>
            <person name="Dandekar A.M."/>
            <person name="Salzberg S.L."/>
            <person name="Wegrzyn J.L."/>
            <person name="Langley C.H."/>
            <person name="Neale D.B."/>
        </authorList>
    </citation>
    <scope>NUCLEOTIDE SEQUENCE</scope>
    <source>
        <tissue evidence="2">Leaves</tissue>
    </source>
</reference>
<dbReference type="Proteomes" id="UP000619265">
    <property type="component" value="Unassembled WGS sequence"/>
</dbReference>
<organism evidence="2 3">
    <name type="scientific">Juglans regia</name>
    <name type="common">English walnut</name>
    <dbReference type="NCBI Taxonomy" id="51240"/>
    <lineage>
        <taxon>Eukaryota</taxon>
        <taxon>Viridiplantae</taxon>
        <taxon>Streptophyta</taxon>
        <taxon>Embryophyta</taxon>
        <taxon>Tracheophyta</taxon>
        <taxon>Spermatophyta</taxon>
        <taxon>Magnoliopsida</taxon>
        <taxon>eudicotyledons</taxon>
        <taxon>Gunneridae</taxon>
        <taxon>Pentapetalae</taxon>
        <taxon>rosids</taxon>
        <taxon>fabids</taxon>
        <taxon>Fagales</taxon>
        <taxon>Juglandaceae</taxon>
        <taxon>Juglans</taxon>
    </lineage>
</organism>